<dbReference type="PANTHER" id="PTHR31573:SF4">
    <property type="entry name" value="FE2OG DIOXYGENASE DOMAIN-CONTAINING PROTEIN"/>
    <property type="match status" value="1"/>
</dbReference>
<evidence type="ECO:0000313" key="5">
    <source>
        <dbReference type="Proteomes" id="UP000326924"/>
    </source>
</evidence>
<reference evidence="4 5" key="1">
    <citation type="submission" date="2019-09" db="EMBL/GenBank/DDBJ databases">
        <title>Draft genome of the ectomycorrhizal ascomycete Sphaerosporella brunnea.</title>
        <authorList>
            <consortium name="DOE Joint Genome Institute"/>
            <person name="Benucci G.M."/>
            <person name="Marozzi G."/>
            <person name="Antonielli L."/>
            <person name="Sanchez S."/>
            <person name="Marco P."/>
            <person name="Wang X."/>
            <person name="Falini L.B."/>
            <person name="Barry K."/>
            <person name="Haridas S."/>
            <person name="Lipzen A."/>
            <person name="Labutti K."/>
            <person name="Grigoriev I.V."/>
            <person name="Murat C."/>
            <person name="Martin F."/>
            <person name="Albertini E."/>
            <person name="Donnini D."/>
            <person name="Bonito G."/>
        </authorList>
    </citation>
    <scope>NUCLEOTIDE SEQUENCE [LARGE SCALE GENOMIC DNA]</scope>
    <source>
        <strain evidence="4 5">Sb_GMNB300</strain>
    </source>
</reference>
<gene>
    <name evidence="4" type="ORF">FN846DRAFT_37919</name>
</gene>
<evidence type="ECO:0000256" key="2">
    <source>
        <dbReference type="SAM" id="MobiDB-lite"/>
    </source>
</evidence>
<dbReference type="Proteomes" id="UP000326924">
    <property type="component" value="Unassembled WGS sequence"/>
</dbReference>
<dbReference type="Pfam" id="PF13532">
    <property type="entry name" value="2OG-FeII_Oxy_2"/>
    <property type="match status" value="1"/>
</dbReference>
<feature type="compositionally biased region" description="Polar residues" evidence="2">
    <location>
        <begin position="91"/>
        <end position="105"/>
    </location>
</feature>
<dbReference type="PROSITE" id="PS51471">
    <property type="entry name" value="FE2OG_OXY"/>
    <property type="match status" value="1"/>
</dbReference>
<protein>
    <recommendedName>
        <fullName evidence="3">Fe2OG dioxygenase domain-containing protein</fullName>
    </recommendedName>
</protein>
<dbReference type="InterPro" id="IPR005123">
    <property type="entry name" value="Oxoglu/Fe-dep_dioxygenase_dom"/>
</dbReference>
<dbReference type="SUPFAM" id="SSF51197">
    <property type="entry name" value="Clavaminate synthase-like"/>
    <property type="match status" value="1"/>
</dbReference>
<evidence type="ECO:0000259" key="3">
    <source>
        <dbReference type="PROSITE" id="PS51471"/>
    </source>
</evidence>
<dbReference type="InterPro" id="IPR032852">
    <property type="entry name" value="ALKBH2"/>
</dbReference>
<feature type="binding site" evidence="1">
    <location>
        <position position="671"/>
    </location>
    <ligand>
        <name>2-oxoglutarate</name>
        <dbReference type="ChEBI" id="CHEBI:16810"/>
    </ligand>
</feature>
<feature type="domain" description="Fe2OG dioxygenase" evidence="3">
    <location>
        <begin position="662"/>
        <end position="772"/>
    </location>
</feature>
<dbReference type="GO" id="GO:0006307">
    <property type="term" value="P:DNA alkylation repair"/>
    <property type="evidence" value="ECO:0007669"/>
    <property type="project" value="TreeGrafter"/>
</dbReference>
<dbReference type="InterPro" id="IPR037151">
    <property type="entry name" value="AlkB-like_sf"/>
</dbReference>
<evidence type="ECO:0000256" key="1">
    <source>
        <dbReference type="PIRSR" id="PIRSR632852-1"/>
    </source>
</evidence>
<dbReference type="GO" id="GO:0035516">
    <property type="term" value="F:broad specificity oxidative DNA demethylase activity"/>
    <property type="evidence" value="ECO:0007669"/>
    <property type="project" value="TreeGrafter"/>
</dbReference>
<dbReference type="GO" id="GO:0008198">
    <property type="term" value="F:ferrous iron binding"/>
    <property type="evidence" value="ECO:0007669"/>
    <property type="project" value="TreeGrafter"/>
</dbReference>
<name>A0A5J5F938_9PEZI</name>
<organism evidence="4 5">
    <name type="scientific">Sphaerosporella brunnea</name>
    <dbReference type="NCBI Taxonomy" id="1250544"/>
    <lineage>
        <taxon>Eukaryota</taxon>
        <taxon>Fungi</taxon>
        <taxon>Dikarya</taxon>
        <taxon>Ascomycota</taxon>
        <taxon>Pezizomycotina</taxon>
        <taxon>Pezizomycetes</taxon>
        <taxon>Pezizales</taxon>
        <taxon>Pyronemataceae</taxon>
        <taxon>Sphaerosporella</taxon>
    </lineage>
</organism>
<dbReference type="PANTHER" id="PTHR31573">
    <property type="entry name" value="ALPHA-KETOGLUTARATE-DEPENDENT DIOXYGENASE ALKB HOMOLOG 2"/>
    <property type="match status" value="1"/>
</dbReference>
<dbReference type="AlphaFoldDB" id="A0A5J5F938"/>
<dbReference type="GO" id="GO:0051747">
    <property type="term" value="F:cytosine C-5 DNA demethylase activity"/>
    <property type="evidence" value="ECO:0007669"/>
    <property type="project" value="TreeGrafter"/>
</dbReference>
<keyword evidence="5" id="KW-1185">Reference proteome</keyword>
<feature type="binding site" evidence="1">
    <location>
        <position position="754"/>
    </location>
    <ligand>
        <name>2-oxoglutarate</name>
        <dbReference type="ChEBI" id="CHEBI:16810"/>
    </ligand>
</feature>
<feature type="binding site" evidence="1">
    <location>
        <position position="680"/>
    </location>
    <ligand>
        <name>2-oxoglutarate</name>
        <dbReference type="ChEBI" id="CHEBI:16810"/>
    </ligand>
</feature>
<dbReference type="InterPro" id="IPR027450">
    <property type="entry name" value="AlkB-like"/>
</dbReference>
<dbReference type="Gene3D" id="2.60.120.590">
    <property type="entry name" value="Alpha-ketoglutarate-dependent dioxygenase AlkB-like"/>
    <property type="match status" value="1"/>
</dbReference>
<dbReference type="EMBL" id="VXIS01000011">
    <property type="protein sequence ID" value="KAA8913875.1"/>
    <property type="molecule type" value="Genomic_DNA"/>
</dbReference>
<comment type="caution">
    <text evidence="4">The sequence shown here is derived from an EMBL/GenBank/DDBJ whole genome shotgun (WGS) entry which is preliminary data.</text>
</comment>
<dbReference type="InParanoid" id="A0A5J5F938"/>
<sequence length="833" mass="93642">MDIDNSVEEPQRKMNFRLDELDPRILRDVLVPGLDGNWLMPKGCKSCLEQRKFCDRGSPCASCLAAKRNCVRNPGQQVAKPTQPRPAMRSINFNPTASKRSNNAVANAEPENDPDVEVNVTATVAHPVDAVKKRVGRPPKKIKTEEDVSTEAKPVVTQVVAQNVNATVAHPVDAVKKRVGRPPKKIKTEEDASTEAKPVVTQVVAQTKIARPLPSSWNDSKPEGIGRPEIWCETRQELCETLPYYRAFQSGCYCHGGVVRGYLLDGTDSPRDFLNGKVFVSHCGGKSEEDAATGARKLRDNQTVQDLNVKSLLNNIRNRFPVAVIIGDRNKIAPSKIPHRYCVLDWFKVTHAWAEKCPISGYSRWKFRFEKFDFSADGWWASKRNSGPTTECEISYASCKSCKGSWANIYQEGWMCMNPACPQWWKIDGIQQPEGSLTYTVEFQHAETVWPLEEIVPNDLRPVLNLDWDYMFQSVKRRAWKGFCCPMCGRLSCRIYWDHLECANADCGFAVVPERRIAFRPEDLADPHAVTFKGPALPFDWWGSEIATFKTLLDGYTVIQYALPDCGQVTHMLANQPINARQFGADWLLREYQSAAMPFMRHTMHTMQGVTRTSHFTYNVGAQYNYVTEQPTVAFSEAPEVVTKALDLIKKNVQLIYPGGVEFNEVLNVGYIEDQKMGFHQDGEKGLGPTVASISLGCSAKMTFRKKVSKKNCSAPAEPVESQDDKKRVRLELHLNHGDIMIMHGAKIQQVWEHAAVPTGLFRIAATARMIDNGSIITKETEVKKEPIGEPQEHMLVQEEPMDLLEPPSAHDDQEPMAHETMAVQESMMDISN</sequence>
<feature type="region of interest" description="Disordered" evidence="2">
    <location>
        <begin position="75"/>
        <end position="113"/>
    </location>
</feature>
<proteinExistence type="predicted"/>
<evidence type="ECO:0000313" key="4">
    <source>
        <dbReference type="EMBL" id="KAA8913875.1"/>
    </source>
</evidence>
<dbReference type="OrthoDB" id="2163491at2759"/>
<accession>A0A5J5F938</accession>